<dbReference type="PANTHER" id="PTHR13402:SF6">
    <property type="entry name" value="SECRETORY 16, ISOFORM I"/>
    <property type="match status" value="1"/>
</dbReference>
<comment type="subcellular location">
    <subcellularLocation>
        <location evidence="6">Endoplasmic reticulum membrane</location>
    </subcellularLocation>
</comment>
<protein>
    <recommendedName>
        <fullName evidence="6">Protein transport protein sec16</fullName>
    </recommendedName>
</protein>
<evidence type="ECO:0000256" key="4">
    <source>
        <dbReference type="ARBA" id="ARBA00022892"/>
    </source>
</evidence>
<sequence>MNATNDPLGRAKGCRPIVAFGFGGKIYTMFPRTVQRFTSTDQSTPITKSAPDAFTIRVLKDIIPIPDIDNFPGPLLMDNNRGGIKAKKKNVLKYINDQIQASENDISSFNGGEVEKNNLETILIVWNLFKIMFENEGALVGSPKVEELVRKILVPSSSKSSNDEANFTVPADTDFDVQKGLSQTSETSSITYSVPIKSVDKLQELLLKGDRVAAINHAMNENLWAHALIIASCVNKDLWKDVVTGFIKHEMGIQKGDESNGRESLRVLYSLFAGQGQNAGIPNVPYVASKVTTLHTSSSDLIAPLDSLIKWRETIAMILANRSPGDNQAISALGDMLKDYGWINASHVCYILSPNASIISGFDAPNVRFTLLSNDYINSLSINNFYDWRSLRMTEIYEFGLSLNSNDGGLPHLQAYKLLYAWWLADCGYLNEARRYCESIANTVKVYTKGSPYFHGCFLQKLKDLTQRLLEHGGNSNGTNESSSWLFAKKMPKATLDSLWGSLEGKFNKFVAGDVVDENVKKSSFTSTSETIGPFSHF</sequence>
<dbReference type="Proteomes" id="UP000265703">
    <property type="component" value="Unassembled WGS sequence"/>
</dbReference>
<dbReference type="OrthoDB" id="8918678at2759"/>
<keyword evidence="3 6" id="KW-0256">Endoplasmic reticulum</keyword>
<keyword evidence="6" id="KW-0472">Membrane</keyword>
<keyword evidence="4 6" id="KW-0931">ER-Golgi transport</keyword>
<dbReference type="GO" id="GO:0070973">
    <property type="term" value="P:protein localization to endoplasmic reticulum exit site"/>
    <property type="evidence" value="ECO:0007669"/>
    <property type="project" value="TreeGrafter"/>
</dbReference>
<dbReference type="GO" id="GO:0016192">
    <property type="term" value="P:vesicle-mediated transport"/>
    <property type="evidence" value="ECO:0007669"/>
    <property type="project" value="UniProtKB-KW"/>
</dbReference>
<accession>A0A397SCJ5</accession>
<dbReference type="InterPro" id="IPR024298">
    <property type="entry name" value="Sec16_Sec23-bd"/>
</dbReference>
<dbReference type="GO" id="GO:0070971">
    <property type="term" value="C:endoplasmic reticulum exit site"/>
    <property type="evidence" value="ECO:0007669"/>
    <property type="project" value="TreeGrafter"/>
</dbReference>
<feature type="domain" description="Sec16 central conserved" evidence="8">
    <location>
        <begin position="16"/>
        <end position="137"/>
    </location>
</feature>
<evidence type="ECO:0000259" key="8">
    <source>
        <dbReference type="Pfam" id="PF12932"/>
    </source>
</evidence>
<dbReference type="GO" id="GO:0007030">
    <property type="term" value="P:Golgi organization"/>
    <property type="evidence" value="ECO:0007669"/>
    <property type="project" value="TreeGrafter"/>
</dbReference>
<dbReference type="GO" id="GO:0005789">
    <property type="term" value="C:endoplasmic reticulum membrane"/>
    <property type="evidence" value="ECO:0007669"/>
    <property type="project" value="UniProtKB-SubCell"/>
</dbReference>
<evidence type="ECO:0000313" key="10">
    <source>
        <dbReference type="Proteomes" id="UP000265703"/>
    </source>
</evidence>
<dbReference type="GO" id="GO:0015031">
    <property type="term" value="P:protein transport"/>
    <property type="evidence" value="ECO:0007669"/>
    <property type="project" value="UniProtKB-KW"/>
</dbReference>
<evidence type="ECO:0000256" key="6">
    <source>
        <dbReference type="RuleBase" id="RU364101"/>
    </source>
</evidence>
<dbReference type="InterPro" id="IPR024340">
    <property type="entry name" value="Sec16_CCD"/>
</dbReference>
<dbReference type="Pfam" id="PF12932">
    <property type="entry name" value="Sec16"/>
    <property type="match status" value="1"/>
</dbReference>
<evidence type="ECO:0000313" key="9">
    <source>
        <dbReference type="EMBL" id="RIA82559.1"/>
    </source>
</evidence>
<comment type="similarity">
    <text evidence="1 6">Belongs to the SEC16 family.</text>
</comment>
<dbReference type="PANTHER" id="PTHR13402">
    <property type="entry name" value="RGPR-RELATED"/>
    <property type="match status" value="1"/>
</dbReference>
<evidence type="ECO:0000256" key="1">
    <source>
        <dbReference type="ARBA" id="ARBA00005927"/>
    </source>
</evidence>
<organism evidence="9 10">
    <name type="scientific">Glomus cerebriforme</name>
    <dbReference type="NCBI Taxonomy" id="658196"/>
    <lineage>
        <taxon>Eukaryota</taxon>
        <taxon>Fungi</taxon>
        <taxon>Fungi incertae sedis</taxon>
        <taxon>Mucoromycota</taxon>
        <taxon>Glomeromycotina</taxon>
        <taxon>Glomeromycetes</taxon>
        <taxon>Glomerales</taxon>
        <taxon>Glomeraceae</taxon>
        <taxon>Glomus</taxon>
    </lineage>
</organism>
<dbReference type="GO" id="GO:0012507">
    <property type="term" value="C:ER to Golgi transport vesicle membrane"/>
    <property type="evidence" value="ECO:0007669"/>
    <property type="project" value="TreeGrafter"/>
</dbReference>
<name>A0A397SCJ5_9GLOM</name>
<dbReference type="EMBL" id="QKYT01000654">
    <property type="protein sequence ID" value="RIA82559.1"/>
    <property type="molecule type" value="Genomic_DNA"/>
</dbReference>
<dbReference type="AlphaFoldDB" id="A0A397SCJ5"/>
<keyword evidence="6" id="KW-0072">Autophagy</keyword>
<dbReference type="CDD" id="cd09233">
    <property type="entry name" value="ACE1-Sec16-like"/>
    <property type="match status" value="1"/>
</dbReference>
<keyword evidence="2 6" id="KW-0813">Transport</keyword>
<evidence type="ECO:0000259" key="7">
    <source>
        <dbReference type="Pfam" id="PF12931"/>
    </source>
</evidence>
<evidence type="ECO:0000256" key="5">
    <source>
        <dbReference type="ARBA" id="ARBA00024687"/>
    </source>
</evidence>
<dbReference type="GO" id="GO:0006914">
    <property type="term" value="P:autophagy"/>
    <property type="evidence" value="ECO:0007669"/>
    <property type="project" value="UniProtKB-KW"/>
</dbReference>
<comment type="function">
    <text evidence="5 6">Involved in the initiation of assembly of the COPII coat required for the formation of transport vesicles from the endoplasmic reticulum (ER) and the selection of cargo molecules. Also involved in autophagy.</text>
</comment>
<keyword evidence="10" id="KW-1185">Reference proteome</keyword>
<dbReference type="Gene3D" id="1.25.40.1030">
    <property type="match status" value="1"/>
</dbReference>
<reference evidence="9 10" key="1">
    <citation type="submission" date="2018-06" db="EMBL/GenBank/DDBJ databases">
        <title>Comparative genomics reveals the genomic features of Rhizophagus irregularis, R. cerebriforme, R. diaphanum and Gigaspora rosea, and their symbiotic lifestyle signature.</title>
        <authorList>
            <person name="Morin E."/>
            <person name="San Clemente H."/>
            <person name="Chen E.C.H."/>
            <person name="De La Providencia I."/>
            <person name="Hainaut M."/>
            <person name="Kuo A."/>
            <person name="Kohler A."/>
            <person name="Murat C."/>
            <person name="Tang N."/>
            <person name="Roy S."/>
            <person name="Loubradou J."/>
            <person name="Henrissat B."/>
            <person name="Grigoriev I.V."/>
            <person name="Corradi N."/>
            <person name="Roux C."/>
            <person name="Martin F.M."/>
        </authorList>
    </citation>
    <scope>NUCLEOTIDE SEQUENCE [LARGE SCALE GENOMIC DNA]</scope>
    <source>
        <strain evidence="9 10">DAOM 227022</strain>
    </source>
</reference>
<gene>
    <name evidence="9" type="ORF">C1645_700035</name>
</gene>
<feature type="non-terminal residue" evidence="9">
    <location>
        <position position="538"/>
    </location>
</feature>
<comment type="caution">
    <text evidence="9">The sequence shown here is derived from an EMBL/GenBank/DDBJ whole genome shotgun (WGS) entry which is preliminary data.</text>
</comment>
<evidence type="ECO:0000256" key="3">
    <source>
        <dbReference type="ARBA" id="ARBA00022824"/>
    </source>
</evidence>
<dbReference type="STRING" id="658196.A0A397SCJ5"/>
<dbReference type="Pfam" id="PF12931">
    <property type="entry name" value="TPR_Sec16"/>
    <property type="match status" value="1"/>
</dbReference>
<feature type="domain" description="Sec16 Sec23-binding" evidence="7">
    <location>
        <begin position="202"/>
        <end position="514"/>
    </location>
</feature>
<keyword evidence="6" id="KW-0653">Protein transport</keyword>
<evidence type="ECO:0000256" key="2">
    <source>
        <dbReference type="ARBA" id="ARBA00022448"/>
    </source>
</evidence>
<proteinExistence type="inferred from homology"/>